<dbReference type="SUPFAM" id="SSF49265">
    <property type="entry name" value="Fibronectin type III"/>
    <property type="match status" value="2"/>
</dbReference>
<dbReference type="GO" id="GO:0004622">
    <property type="term" value="F:phosphatidylcholine lysophospholipase activity"/>
    <property type="evidence" value="ECO:0007669"/>
    <property type="project" value="TreeGrafter"/>
</dbReference>
<protein>
    <submittedName>
        <fullName evidence="4">Esterase, SGNH hydrolase-type</fullName>
    </submittedName>
</protein>
<dbReference type="PANTHER" id="PTHR30383">
    <property type="entry name" value="THIOESTERASE 1/PROTEASE 1/LYSOPHOSPHOLIPASE L1"/>
    <property type="match status" value="1"/>
</dbReference>
<proteinExistence type="predicted"/>
<dbReference type="InterPro" id="IPR003961">
    <property type="entry name" value="FN3_dom"/>
</dbReference>
<dbReference type="InterPro" id="IPR051532">
    <property type="entry name" value="Ester_Hydrolysis_Enzymes"/>
</dbReference>
<feature type="domain" description="Fibronectin type-III" evidence="3">
    <location>
        <begin position="442"/>
        <end position="539"/>
    </location>
</feature>
<sequence>MRNQGHLSLRGVALQVLFAANAVAQTQAAVQAMPQPTLAIPMPSTVIDGVDYSILSKLAAQLPAVRTPEDSHNANNIAARRLDASSSGGVESRDGTLKVLIAGDSMSQGKEGDYTWRYRISQWFQSQNVGVDFVGPYKGTRPPPETKPPSAPALKGVKAADAGVLASGGYAAGISFDSDHFSIWGQACAEDVGLIHDVVQNGQPDVMLVMLGFNDLGWFYSDDKGLLHNMQTFISNARAAKPNIKIALANVPQRTSLGREDLPQKTTAYNKALVDAIPKWSTDESPIYLVKLQENYDCNLGGCPVGYDGLHPNAKGEYQIARAFSLTLANDMKIGSSPLEVPGNIPGRPVAVPSNFQVTSSPQGVTATWDKVYGTYGYNVRSRISGYTDWSVGNVAINRFDTHWPLDGYTYDIQVQSACGDGCAGDWTSVGSAVAKPQLASAPKNVEVSDGGSGTLHVTWDSSTGDYADSVSEYFVLTWDQTQPCAWIGGYAYQGNSAVVDGLVDGHEYFLAITAWNKNGEGFPNVLPNRVIGGGTPGTPPVPSIQAIDAATAHLTWNEVPGAAGYYLWTRNVNKAGDVSVRQNITRKGSCADVGLLFPGVWNYEFCLQAFNGDDTSPKGPCSTAPSPVKGAAVPSCTADGAKQSTGCAFDNIPTFTDPGPGSSMPTTTKGPSSQPTHLGPHPTGTESVLTPTDSIRPWQTVDCGNNAVTNLDRESGKTLWDALDTTKAWSDVTSFFIGDTERPETTEFTEDVARFFNITTTNWGCRKLEYHGDQACKIPIGCPDPNAPAGWVILNSIVGIERTISNLAGAISDSEASVSDQVGGIVDTFGNLPDGKVDAILGMVSLGLGFLAVPGFGDLLKELNTLRPKAGDAAAGLRDAVTNLAGQSTSIVKQTEAGDPTAISEGNSLKENVQGIIRLWEDTLKAYNDQLFNGSPESITSILHIIIDGATFASERPATIDLQKQVERAIFPQLIYQAWTLGKAPPFILDSGDDCKAGDPPPKKTPANKEGYACVNGKAYYLTSAPGTYYTNPNCYQHPVTQCTPTGYKTLPGQKSIDGKSYGNVTIQDFVEGSVNTWNSRGQQNGGSNADDFASSIVGQIYDNPGAEFKIPGVFTIPVCKDSEAQFNWKEGRRSANFPCNPPK</sequence>
<dbReference type="CDD" id="cd00063">
    <property type="entry name" value="FN3"/>
    <property type="match status" value="2"/>
</dbReference>
<dbReference type="Pfam" id="PF00041">
    <property type="entry name" value="fn3"/>
    <property type="match status" value="1"/>
</dbReference>
<dbReference type="PANTHER" id="PTHR30383:SF5">
    <property type="entry name" value="SGNH HYDROLASE-TYPE ESTERASE DOMAIN-CONTAINING PROTEIN"/>
    <property type="match status" value="1"/>
</dbReference>
<dbReference type="OrthoDB" id="2119228at2759"/>
<evidence type="ECO:0000256" key="2">
    <source>
        <dbReference type="SAM" id="SignalP"/>
    </source>
</evidence>
<dbReference type="EMBL" id="AZHF01000007">
    <property type="protein sequence ID" value="OAA72930.1"/>
    <property type="molecule type" value="Genomic_DNA"/>
</dbReference>
<organism evidence="4 5">
    <name type="scientific">Akanthomyces lecanii RCEF 1005</name>
    <dbReference type="NCBI Taxonomy" id="1081108"/>
    <lineage>
        <taxon>Eukaryota</taxon>
        <taxon>Fungi</taxon>
        <taxon>Dikarya</taxon>
        <taxon>Ascomycota</taxon>
        <taxon>Pezizomycotina</taxon>
        <taxon>Sordariomycetes</taxon>
        <taxon>Hypocreomycetidae</taxon>
        <taxon>Hypocreales</taxon>
        <taxon>Cordycipitaceae</taxon>
        <taxon>Akanthomyces</taxon>
        <taxon>Cordyceps confragosa</taxon>
    </lineage>
</organism>
<gene>
    <name evidence="4" type="ORF">LEL_08714</name>
</gene>
<feature type="region of interest" description="Disordered" evidence="1">
    <location>
        <begin position="654"/>
        <end position="692"/>
    </location>
</feature>
<dbReference type="CDD" id="cd01833">
    <property type="entry name" value="XynB_like"/>
    <property type="match status" value="1"/>
</dbReference>
<feature type="signal peptide" evidence="2">
    <location>
        <begin position="1"/>
        <end position="28"/>
    </location>
</feature>
<dbReference type="Gene3D" id="2.60.40.10">
    <property type="entry name" value="Immunoglobulins"/>
    <property type="match status" value="1"/>
</dbReference>
<keyword evidence="2" id="KW-0732">Signal</keyword>
<name>A0A168DRW5_CORDF</name>
<feature type="compositionally biased region" description="Polar residues" evidence="1">
    <location>
        <begin position="664"/>
        <end position="677"/>
    </location>
</feature>
<keyword evidence="4" id="KW-0378">Hydrolase</keyword>
<dbReference type="InterPro" id="IPR036514">
    <property type="entry name" value="SGNH_hydro_sf"/>
</dbReference>
<dbReference type="SMART" id="SM00060">
    <property type="entry name" value="FN3"/>
    <property type="match status" value="3"/>
</dbReference>
<comment type="caution">
    <text evidence="4">The sequence shown here is derived from an EMBL/GenBank/DDBJ whole genome shotgun (WGS) entry which is preliminary data.</text>
</comment>
<evidence type="ECO:0000313" key="4">
    <source>
        <dbReference type="EMBL" id="OAA72930.1"/>
    </source>
</evidence>
<accession>A0A168DRW5</accession>
<feature type="chain" id="PRO_5007896279" evidence="2">
    <location>
        <begin position="29"/>
        <end position="1145"/>
    </location>
</feature>
<evidence type="ECO:0000313" key="5">
    <source>
        <dbReference type="Proteomes" id="UP000076881"/>
    </source>
</evidence>
<dbReference type="InterPro" id="IPR013830">
    <property type="entry name" value="SGNH_hydro"/>
</dbReference>
<dbReference type="Gene3D" id="3.40.50.1110">
    <property type="entry name" value="SGNH hydrolase"/>
    <property type="match status" value="1"/>
</dbReference>
<dbReference type="PROSITE" id="PS50853">
    <property type="entry name" value="FN3"/>
    <property type="match status" value="1"/>
</dbReference>
<dbReference type="STRING" id="1081108.A0A168DRW5"/>
<dbReference type="SUPFAM" id="SSF52266">
    <property type="entry name" value="SGNH hydrolase"/>
    <property type="match status" value="1"/>
</dbReference>
<dbReference type="InterPro" id="IPR036116">
    <property type="entry name" value="FN3_sf"/>
</dbReference>
<dbReference type="Proteomes" id="UP000076881">
    <property type="component" value="Unassembled WGS sequence"/>
</dbReference>
<evidence type="ECO:0000256" key="1">
    <source>
        <dbReference type="SAM" id="MobiDB-lite"/>
    </source>
</evidence>
<dbReference type="Pfam" id="PF13472">
    <property type="entry name" value="Lipase_GDSL_2"/>
    <property type="match status" value="1"/>
</dbReference>
<reference evidence="4 5" key="1">
    <citation type="journal article" date="2016" name="Genome Biol. Evol.">
        <title>Divergent and convergent evolution of fungal pathogenicity.</title>
        <authorList>
            <person name="Shang Y."/>
            <person name="Xiao G."/>
            <person name="Zheng P."/>
            <person name="Cen K."/>
            <person name="Zhan S."/>
            <person name="Wang C."/>
        </authorList>
    </citation>
    <scope>NUCLEOTIDE SEQUENCE [LARGE SCALE GENOMIC DNA]</scope>
    <source>
        <strain evidence="4 5">RCEF 1005</strain>
    </source>
</reference>
<evidence type="ECO:0000259" key="3">
    <source>
        <dbReference type="PROSITE" id="PS50853"/>
    </source>
</evidence>
<dbReference type="AlphaFoldDB" id="A0A168DRW5"/>
<keyword evidence="5" id="KW-1185">Reference proteome</keyword>
<dbReference type="InterPro" id="IPR013783">
    <property type="entry name" value="Ig-like_fold"/>
</dbReference>